<dbReference type="Proteomes" id="UP000035932">
    <property type="component" value="Unassembled WGS sequence"/>
</dbReference>
<comment type="caution">
    <text evidence="2">The sequence shown here is derived from an EMBL/GenBank/DDBJ whole genome shotgun (WGS) entry which is preliminary data.</text>
</comment>
<evidence type="ECO:0000259" key="1">
    <source>
        <dbReference type="Pfam" id="PF00582"/>
    </source>
</evidence>
<protein>
    <recommendedName>
        <fullName evidence="1">UspA domain-containing protein</fullName>
    </recommendedName>
</protein>
<evidence type="ECO:0000313" key="3">
    <source>
        <dbReference type="Proteomes" id="UP000035932"/>
    </source>
</evidence>
<dbReference type="Pfam" id="PF00582">
    <property type="entry name" value="Usp"/>
    <property type="match status" value="1"/>
</dbReference>
<sequence length="135" mass="13649">MAWQPPGGDLGSRGPGGVPTAAAVKAAAVERLRLALDTAFGPAGPGVALAGRAVRATAGAALVDAVSGPEDLLVVGTGARGLARRPLRPSVARHCLAHAPCPVLTVPPSPLQAELDAAHRRNAWRLPLDARELAE</sequence>
<evidence type="ECO:0000313" key="2">
    <source>
        <dbReference type="EMBL" id="KMO94454.1"/>
    </source>
</evidence>
<gene>
    <name evidence="2" type="ORF">ACS04_29295</name>
</gene>
<reference evidence="2 3" key="1">
    <citation type="submission" date="2015-06" db="EMBL/GenBank/DDBJ databases">
        <title>Recapitulation of the evolution of biosynthetic gene clusters reveals hidden chemical diversity on bacterial genomes.</title>
        <authorList>
            <person name="Cruz-Morales P."/>
            <person name="Martinez-Guerrero C."/>
            <person name="Morales-Escalante M.A."/>
            <person name="Yanez-Guerra L.A."/>
            <person name="Kopp J.F."/>
            <person name="Feldmann J."/>
            <person name="Ramos-Aboites H.E."/>
            <person name="Barona-Gomez F."/>
        </authorList>
    </citation>
    <scope>NUCLEOTIDE SEQUENCE [LARGE SCALE GENOMIC DNA]</scope>
    <source>
        <strain evidence="2 3">ATCC 31245</strain>
    </source>
</reference>
<dbReference type="InterPro" id="IPR006016">
    <property type="entry name" value="UspA"/>
</dbReference>
<dbReference type="EMBL" id="LFML01000127">
    <property type="protein sequence ID" value="KMO94454.1"/>
    <property type="molecule type" value="Genomic_DNA"/>
</dbReference>
<dbReference type="Gene3D" id="3.40.50.12370">
    <property type="match status" value="1"/>
</dbReference>
<accession>A0A0J6XH20</accession>
<organism evidence="2 3">
    <name type="scientific">Streptomyces roseus</name>
    <dbReference type="NCBI Taxonomy" id="66430"/>
    <lineage>
        <taxon>Bacteria</taxon>
        <taxon>Bacillati</taxon>
        <taxon>Actinomycetota</taxon>
        <taxon>Actinomycetes</taxon>
        <taxon>Kitasatosporales</taxon>
        <taxon>Streptomycetaceae</taxon>
        <taxon>Streptomyces</taxon>
    </lineage>
</organism>
<proteinExistence type="predicted"/>
<keyword evidence="3" id="KW-1185">Reference proteome</keyword>
<name>A0A0J6XH20_9ACTN</name>
<dbReference type="PATRIC" id="fig|66430.4.peg.1546"/>
<dbReference type="STRING" id="66430.ACS04_29295"/>
<dbReference type="SUPFAM" id="SSF52402">
    <property type="entry name" value="Adenine nucleotide alpha hydrolases-like"/>
    <property type="match status" value="1"/>
</dbReference>
<feature type="domain" description="UspA" evidence="1">
    <location>
        <begin position="23"/>
        <end position="107"/>
    </location>
</feature>
<dbReference type="AlphaFoldDB" id="A0A0J6XH20"/>